<comment type="similarity">
    <text evidence="1">Belongs to the glycosyl hydrolase 2 family.</text>
</comment>
<accession>A0A841R6X6</accession>
<dbReference type="PANTHER" id="PTHR10066:SF67">
    <property type="entry name" value="BETA-GLUCURONIDASE"/>
    <property type="match status" value="1"/>
</dbReference>
<evidence type="ECO:0000313" key="3">
    <source>
        <dbReference type="Proteomes" id="UP000587760"/>
    </source>
</evidence>
<dbReference type="InterPro" id="IPR017853">
    <property type="entry name" value="GH"/>
</dbReference>
<dbReference type="Proteomes" id="UP000587760">
    <property type="component" value="Unassembled WGS sequence"/>
</dbReference>
<keyword evidence="3" id="KW-1185">Reference proteome</keyword>
<name>A0A841R6X6_9SPIO</name>
<comment type="caution">
    <text evidence="2">The sequence shown here is derived from an EMBL/GenBank/DDBJ whole genome shotgun (WGS) entry which is preliminary data.</text>
</comment>
<dbReference type="GO" id="GO:0004566">
    <property type="term" value="F:beta-glucuronidase activity"/>
    <property type="evidence" value="ECO:0007669"/>
    <property type="project" value="TreeGrafter"/>
</dbReference>
<dbReference type="AlphaFoldDB" id="A0A841R6X6"/>
<sequence length="145" mass="16794">MKGISCHEESVVNGMAVTDKEIRENFELARELGCNFMRLAHYSHPDKPVIITETGGGAKAGQHGSKSDMFTEEHQEALYKEQVRCIGKVAYIAGLSPWILYDFRTPVRTNRFQKGYNRKGLLSEDKKYRKKAFYVLQDFYKHWKV</sequence>
<dbReference type="Gene3D" id="3.20.20.80">
    <property type="entry name" value="Glycosidases"/>
    <property type="match status" value="2"/>
</dbReference>
<dbReference type="EMBL" id="JACHGJ010000001">
    <property type="protein sequence ID" value="MBB6478957.1"/>
    <property type="molecule type" value="Genomic_DNA"/>
</dbReference>
<dbReference type="PANTHER" id="PTHR10066">
    <property type="entry name" value="BETA-GLUCURONIDASE"/>
    <property type="match status" value="1"/>
</dbReference>
<reference evidence="2 3" key="1">
    <citation type="submission" date="2020-08" db="EMBL/GenBank/DDBJ databases">
        <title>Genomic Encyclopedia of Type Strains, Phase IV (KMG-IV): sequencing the most valuable type-strain genomes for metagenomic binning, comparative biology and taxonomic classification.</title>
        <authorList>
            <person name="Goeker M."/>
        </authorList>
    </citation>
    <scope>NUCLEOTIDE SEQUENCE [LARGE SCALE GENOMIC DNA]</scope>
    <source>
        <strain evidence="2 3">DSM 2461</strain>
    </source>
</reference>
<dbReference type="SUPFAM" id="SSF51445">
    <property type="entry name" value="(Trans)glycosidases"/>
    <property type="match status" value="2"/>
</dbReference>
<gene>
    <name evidence="2" type="ORF">HNR50_000590</name>
</gene>
<protein>
    <submittedName>
        <fullName evidence="2">Beta-galactosidase/beta-glucuronidase</fullName>
    </submittedName>
</protein>
<proteinExistence type="inferred from homology"/>
<organism evidence="2 3">
    <name type="scientific">Spirochaeta isovalerica</name>
    <dbReference type="NCBI Taxonomy" id="150"/>
    <lineage>
        <taxon>Bacteria</taxon>
        <taxon>Pseudomonadati</taxon>
        <taxon>Spirochaetota</taxon>
        <taxon>Spirochaetia</taxon>
        <taxon>Spirochaetales</taxon>
        <taxon>Spirochaetaceae</taxon>
        <taxon>Spirochaeta</taxon>
    </lineage>
</organism>
<dbReference type="GO" id="GO:0030246">
    <property type="term" value="F:carbohydrate binding"/>
    <property type="evidence" value="ECO:0007669"/>
    <property type="project" value="TreeGrafter"/>
</dbReference>
<evidence type="ECO:0000313" key="2">
    <source>
        <dbReference type="EMBL" id="MBB6478957.1"/>
    </source>
</evidence>
<evidence type="ECO:0000256" key="1">
    <source>
        <dbReference type="ARBA" id="ARBA00007401"/>
    </source>
</evidence>
<dbReference type="GO" id="GO:0019391">
    <property type="term" value="P:glucuronoside catabolic process"/>
    <property type="evidence" value="ECO:0007669"/>
    <property type="project" value="TreeGrafter"/>
</dbReference>